<keyword evidence="2" id="KW-0853">WD repeat</keyword>
<gene>
    <name evidence="10" type="ORF">OsI_27534</name>
</gene>
<dbReference type="GO" id="GO:0033186">
    <property type="term" value="C:CAF-1 complex"/>
    <property type="evidence" value="ECO:0007669"/>
    <property type="project" value="TreeGrafter"/>
</dbReference>
<comment type="subcellular location">
    <subcellularLocation>
        <location evidence="1">Nucleus</location>
    </subcellularLocation>
</comment>
<dbReference type="STRING" id="39946.A2YQG8"/>
<dbReference type="InterPro" id="IPR045145">
    <property type="entry name" value="PTHR15271"/>
</dbReference>
<protein>
    <recommendedName>
        <fullName evidence="9">CAF1B/HIR1 beta-propeller domain-containing protein</fullName>
    </recommendedName>
</protein>
<keyword evidence="3" id="KW-0677">Repeat</keyword>
<dbReference type="PANTHER" id="PTHR15271">
    <property type="entry name" value="CHROMATIN ASSEMBLY FACTOR 1 SUBUNIT B"/>
    <property type="match status" value="1"/>
</dbReference>
<evidence type="ECO:0000256" key="4">
    <source>
        <dbReference type="ARBA" id="ARBA00022763"/>
    </source>
</evidence>
<dbReference type="AlphaFoldDB" id="A2YQG8"/>
<keyword evidence="6" id="KW-0234">DNA repair</keyword>
<dbReference type="GO" id="GO:0006281">
    <property type="term" value="P:DNA repair"/>
    <property type="evidence" value="ECO:0007669"/>
    <property type="project" value="UniProtKB-KW"/>
</dbReference>
<evidence type="ECO:0000259" key="9">
    <source>
        <dbReference type="Pfam" id="PF24105"/>
    </source>
</evidence>
<accession>A2YQG8</accession>
<keyword evidence="5" id="KW-0156">Chromatin regulator</keyword>
<dbReference type="GO" id="GO:0006334">
    <property type="term" value="P:nucleosome assembly"/>
    <property type="evidence" value="ECO:0007669"/>
    <property type="project" value="TreeGrafter"/>
</dbReference>
<name>A2YQG8_ORYSI</name>
<evidence type="ECO:0000256" key="5">
    <source>
        <dbReference type="ARBA" id="ARBA00022853"/>
    </source>
</evidence>
<dbReference type="InterPro" id="IPR036322">
    <property type="entry name" value="WD40_repeat_dom_sf"/>
</dbReference>
<dbReference type="Gene3D" id="2.130.10.10">
    <property type="entry name" value="YVTN repeat-like/Quinoprotein amine dehydrogenase"/>
    <property type="match status" value="1"/>
</dbReference>
<evidence type="ECO:0000256" key="3">
    <source>
        <dbReference type="ARBA" id="ARBA00022737"/>
    </source>
</evidence>
<dbReference type="Gramene" id="BGIOSGA027850-TA">
    <property type="protein sequence ID" value="BGIOSGA027850-PA"/>
    <property type="gene ID" value="BGIOSGA027850"/>
</dbReference>
<dbReference type="EMBL" id="CM000133">
    <property type="protein sequence ID" value="EAZ05329.1"/>
    <property type="molecule type" value="Genomic_DNA"/>
</dbReference>
<feature type="domain" description="CAF1B/HIR1 beta-propeller" evidence="9">
    <location>
        <begin position="10"/>
        <end position="82"/>
    </location>
</feature>
<keyword evidence="7" id="KW-0539">Nucleus</keyword>
<dbReference type="SUPFAM" id="SSF50978">
    <property type="entry name" value="WD40 repeat-like"/>
    <property type="match status" value="1"/>
</dbReference>
<dbReference type="GO" id="GO:0005634">
    <property type="term" value="C:nucleus"/>
    <property type="evidence" value="ECO:0007669"/>
    <property type="project" value="UniProtKB-SubCell"/>
</dbReference>
<dbReference type="Proteomes" id="UP000007015">
    <property type="component" value="Chromosome 8"/>
</dbReference>
<proteinExistence type="predicted"/>
<reference evidence="10 11" key="1">
    <citation type="journal article" date="2005" name="PLoS Biol.">
        <title>The genomes of Oryza sativa: a history of duplications.</title>
        <authorList>
            <person name="Yu J."/>
            <person name="Wang J."/>
            <person name="Lin W."/>
            <person name="Li S."/>
            <person name="Li H."/>
            <person name="Zhou J."/>
            <person name="Ni P."/>
            <person name="Dong W."/>
            <person name="Hu S."/>
            <person name="Zeng C."/>
            <person name="Zhang J."/>
            <person name="Zhang Y."/>
            <person name="Li R."/>
            <person name="Xu Z."/>
            <person name="Li S."/>
            <person name="Li X."/>
            <person name="Zheng H."/>
            <person name="Cong L."/>
            <person name="Lin L."/>
            <person name="Yin J."/>
            <person name="Geng J."/>
            <person name="Li G."/>
            <person name="Shi J."/>
            <person name="Liu J."/>
            <person name="Lv H."/>
            <person name="Li J."/>
            <person name="Wang J."/>
            <person name="Deng Y."/>
            <person name="Ran L."/>
            <person name="Shi X."/>
            <person name="Wang X."/>
            <person name="Wu Q."/>
            <person name="Li C."/>
            <person name="Ren X."/>
            <person name="Wang J."/>
            <person name="Wang X."/>
            <person name="Li D."/>
            <person name="Liu D."/>
            <person name="Zhang X."/>
            <person name="Ji Z."/>
            <person name="Zhao W."/>
            <person name="Sun Y."/>
            <person name="Zhang Z."/>
            <person name="Bao J."/>
            <person name="Han Y."/>
            <person name="Dong L."/>
            <person name="Ji J."/>
            <person name="Chen P."/>
            <person name="Wu S."/>
            <person name="Liu J."/>
            <person name="Xiao Y."/>
            <person name="Bu D."/>
            <person name="Tan J."/>
            <person name="Yang L."/>
            <person name="Ye C."/>
            <person name="Zhang J."/>
            <person name="Xu J."/>
            <person name="Zhou Y."/>
            <person name="Yu Y."/>
            <person name="Zhang B."/>
            <person name="Zhuang S."/>
            <person name="Wei H."/>
            <person name="Liu B."/>
            <person name="Lei M."/>
            <person name="Yu H."/>
            <person name="Li Y."/>
            <person name="Xu H."/>
            <person name="Wei S."/>
            <person name="He X."/>
            <person name="Fang L."/>
            <person name="Zhang Z."/>
            <person name="Zhang Y."/>
            <person name="Huang X."/>
            <person name="Su Z."/>
            <person name="Tong W."/>
            <person name="Li J."/>
            <person name="Tong Z."/>
            <person name="Li S."/>
            <person name="Ye J."/>
            <person name="Wang L."/>
            <person name="Fang L."/>
            <person name="Lei T."/>
            <person name="Chen C."/>
            <person name="Chen H."/>
            <person name="Xu Z."/>
            <person name="Li H."/>
            <person name="Huang H."/>
            <person name="Zhang F."/>
            <person name="Xu H."/>
            <person name="Li N."/>
            <person name="Zhao C."/>
            <person name="Li S."/>
            <person name="Dong L."/>
            <person name="Huang Y."/>
            <person name="Li L."/>
            <person name="Xi Y."/>
            <person name="Qi Q."/>
            <person name="Li W."/>
            <person name="Zhang B."/>
            <person name="Hu W."/>
            <person name="Zhang Y."/>
            <person name="Tian X."/>
            <person name="Jiao Y."/>
            <person name="Liang X."/>
            <person name="Jin J."/>
            <person name="Gao L."/>
            <person name="Zheng W."/>
            <person name="Hao B."/>
            <person name="Liu S."/>
            <person name="Wang W."/>
            <person name="Yuan L."/>
            <person name="Cao M."/>
            <person name="McDermott J."/>
            <person name="Samudrala R."/>
            <person name="Wang J."/>
            <person name="Wong G.K."/>
            <person name="Yang H."/>
        </authorList>
    </citation>
    <scope>NUCLEOTIDE SEQUENCE [LARGE SCALE GENOMIC DNA]</scope>
    <source>
        <strain evidence="11">cv. 93-11</strain>
    </source>
</reference>
<sequence length="214" mass="22933">MTLYYGTVADCFFKLPYRVIFAVATLNSLYVYDTESVAPILIHAGLHYAAITDIAWSSDAKYLAVSSRDCFCTIIEFENEELGLPYNLSGTKELAEGNTNCENMKPLKVDSMEVDAGSSKAKIKASSAAVEVTPSPPVLAQNNILMTKDVAEGNATSENNTPSAVDNMEVDVGESKAKMEVTPVAVQVTAPPVSTKNSASSKPTKKRITPIAIN</sequence>
<feature type="region of interest" description="Disordered" evidence="8">
    <location>
        <begin position="192"/>
        <end position="214"/>
    </location>
</feature>
<dbReference type="InterPro" id="IPR055410">
    <property type="entry name" value="Beta-prop_CAF1B_HIR1"/>
</dbReference>
<evidence type="ECO:0000313" key="11">
    <source>
        <dbReference type="Proteomes" id="UP000007015"/>
    </source>
</evidence>
<evidence type="ECO:0000256" key="1">
    <source>
        <dbReference type="ARBA" id="ARBA00004123"/>
    </source>
</evidence>
<dbReference type="PANTHER" id="PTHR15271:SF4">
    <property type="entry name" value="CHROMATIN ASSEMBLY FACTOR 1 SUBUNIT B"/>
    <property type="match status" value="1"/>
</dbReference>
<organism evidence="10 11">
    <name type="scientific">Oryza sativa subsp. indica</name>
    <name type="common">Rice</name>
    <dbReference type="NCBI Taxonomy" id="39946"/>
    <lineage>
        <taxon>Eukaryota</taxon>
        <taxon>Viridiplantae</taxon>
        <taxon>Streptophyta</taxon>
        <taxon>Embryophyta</taxon>
        <taxon>Tracheophyta</taxon>
        <taxon>Spermatophyta</taxon>
        <taxon>Magnoliopsida</taxon>
        <taxon>Liliopsida</taxon>
        <taxon>Poales</taxon>
        <taxon>Poaceae</taxon>
        <taxon>BOP clade</taxon>
        <taxon>Oryzoideae</taxon>
        <taxon>Oryzeae</taxon>
        <taxon>Oryzinae</taxon>
        <taxon>Oryza</taxon>
        <taxon>Oryza sativa</taxon>
    </lineage>
</organism>
<dbReference type="HOGENOM" id="CLU_1290830_0_0_1"/>
<dbReference type="Pfam" id="PF24105">
    <property type="entry name" value="Beta-prop_CAF1B_HIR1"/>
    <property type="match status" value="1"/>
</dbReference>
<evidence type="ECO:0000256" key="6">
    <source>
        <dbReference type="ARBA" id="ARBA00023204"/>
    </source>
</evidence>
<evidence type="ECO:0000256" key="7">
    <source>
        <dbReference type="ARBA" id="ARBA00023242"/>
    </source>
</evidence>
<keyword evidence="4" id="KW-0227">DNA damage</keyword>
<evidence type="ECO:0000256" key="8">
    <source>
        <dbReference type="SAM" id="MobiDB-lite"/>
    </source>
</evidence>
<dbReference type="InterPro" id="IPR015943">
    <property type="entry name" value="WD40/YVTN_repeat-like_dom_sf"/>
</dbReference>
<evidence type="ECO:0000313" key="10">
    <source>
        <dbReference type="EMBL" id="EAZ05329.1"/>
    </source>
</evidence>
<keyword evidence="11" id="KW-1185">Reference proteome</keyword>
<dbReference type="GO" id="GO:0006335">
    <property type="term" value="P:DNA replication-dependent chromatin assembly"/>
    <property type="evidence" value="ECO:0007669"/>
    <property type="project" value="InterPro"/>
</dbReference>
<evidence type="ECO:0000256" key="2">
    <source>
        <dbReference type="ARBA" id="ARBA00022574"/>
    </source>
</evidence>